<feature type="domain" description="Dienelactone hydrolase" evidence="2">
    <location>
        <begin position="75"/>
        <end position="278"/>
    </location>
</feature>
<proteinExistence type="predicted"/>
<feature type="chain" id="PRO_5012293795" evidence="1">
    <location>
        <begin position="19"/>
        <end position="280"/>
    </location>
</feature>
<evidence type="ECO:0000259" key="2">
    <source>
        <dbReference type="Pfam" id="PF01738"/>
    </source>
</evidence>
<dbReference type="Gene3D" id="3.40.50.1820">
    <property type="entry name" value="alpha/beta hydrolase"/>
    <property type="match status" value="1"/>
</dbReference>
<dbReference type="PROSITE" id="PS51257">
    <property type="entry name" value="PROKAR_LIPOPROTEIN"/>
    <property type="match status" value="1"/>
</dbReference>
<dbReference type="RefSeq" id="WP_099152733.1">
    <property type="nucleotide sequence ID" value="NZ_PDUD01000028.1"/>
</dbReference>
<protein>
    <submittedName>
        <fullName evidence="3">Dienelactone hydrolase</fullName>
    </submittedName>
</protein>
<dbReference type="EMBL" id="PDUD01000028">
    <property type="protein sequence ID" value="PHN04020.1"/>
    <property type="molecule type" value="Genomic_DNA"/>
</dbReference>
<reference evidence="3 4" key="1">
    <citation type="submission" date="2017-10" db="EMBL/GenBank/DDBJ databases">
        <title>The draft genome sequence of Lewinella nigricans NBRC 102662.</title>
        <authorList>
            <person name="Wang K."/>
        </authorList>
    </citation>
    <scope>NUCLEOTIDE SEQUENCE [LARGE SCALE GENOMIC DNA]</scope>
    <source>
        <strain evidence="3 4">NBRC 102662</strain>
    </source>
</reference>
<dbReference type="PANTHER" id="PTHR46623">
    <property type="entry name" value="CARBOXYMETHYLENEBUTENOLIDASE-RELATED"/>
    <property type="match status" value="1"/>
</dbReference>
<dbReference type="InterPro" id="IPR002925">
    <property type="entry name" value="Dienelactn_hydro"/>
</dbReference>
<dbReference type="Pfam" id="PF01738">
    <property type="entry name" value="DLH"/>
    <property type="match status" value="1"/>
</dbReference>
<dbReference type="PANTHER" id="PTHR46623:SF6">
    <property type="entry name" value="ALPHA_BETA-HYDROLASES SUPERFAMILY PROTEIN"/>
    <property type="match status" value="1"/>
</dbReference>
<feature type="signal peptide" evidence="1">
    <location>
        <begin position="1"/>
        <end position="18"/>
    </location>
</feature>
<evidence type="ECO:0000256" key="1">
    <source>
        <dbReference type="SAM" id="SignalP"/>
    </source>
</evidence>
<evidence type="ECO:0000313" key="4">
    <source>
        <dbReference type="Proteomes" id="UP000223913"/>
    </source>
</evidence>
<sequence length="280" mass="30439">MFKQILFMLLLGSFALVSCNNGGNSDATEESSDDMAQFADDEEFKEAHPEPEAIEPPANGEMMTFETPDGKTGSAFAIMPENPNGDFLFVIHEWWGLNDHIKWEAGRLFEGLEGVTVMALDMYDGKVATTQDQAGEFMQAVKEDRAQAIIQGALNYAGPEAGIGTIGWCFGGGWSLRTSIMAGDQGKACVMYYGMPVQEADKLAPIEADILGIFAKQDGWITPEVVNKFESLAKATGESIEIHQYDAAHAFANPSNAEAYNEEATAEANALALNFLQERL</sequence>
<name>A0A2D0N6K6_FLAN2</name>
<comment type="caution">
    <text evidence="3">The sequence shown here is derived from an EMBL/GenBank/DDBJ whole genome shotgun (WGS) entry which is preliminary data.</text>
</comment>
<keyword evidence="3" id="KW-0378">Hydrolase</keyword>
<evidence type="ECO:0000313" key="3">
    <source>
        <dbReference type="EMBL" id="PHN04020.1"/>
    </source>
</evidence>
<dbReference type="SUPFAM" id="SSF53474">
    <property type="entry name" value="alpha/beta-Hydrolases"/>
    <property type="match status" value="1"/>
</dbReference>
<dbReference type="InterPro" id="IPR029058">
    <property type="entry name" value="AB_hydrolase_fold"/>
</dbReference>
<organism evidence="3 4">
    <name type="scientific">Flavilitoribacter nigricans (strain ATCC 23147 / DSM 23189 / NBRC 102662 / NCIMB 1420 / SS-2)</name>
    <name type="common">Lewinella nigricans</name>
    <dbReference type="NCBI Taxonomy" id="1122177"/>
    <lineage>
        <taxon>Bacteria</taxon>
        <taxon>Pseudomonadati</taxon>
        <taxon>Bacteroidota</taxon>
        <taxon>Saprospiria</taxon>
        <taxon>Saprospirales</taxon>
        <taxon>Lewinellaceae</taxon>
        <taxon>Flavilitoribacter</taxon>
    </lineage>
</organism>
<accession>A0A2D0N6K6</accession>
<keyword evidence="1" id="KW-0732">Signal</keyword>
<gene>
    <name evidence="3" type="ORF">CRP01_24450</name>
</gene>
<dbReference type="AlphaFoldDB" id="A0A2D0N6K6"/>
<dbReference type="InterPro" id="IPR051049">
    <property type="entry name" value="Dienelactone_hydrolase-like"/>
</dbReference>
<dbReference type="OrthoDB" id="9787933at2"/>
<dbReference type="Proteomes" id="UP000223913">
    <property type="component" value="Unassembled WGS sequence"/>
</dbReference>
<keyword evidence="4" id="KW-1185">Reference proteome</keyword>
<dbReference type="GO" id="GO:0016787">
    <property type="term" value="F:hydrolase activity"/>
    <property type="evidence" value="ECO:0007669"/>
    <property type="project" value="UniProtKB-KW"/>
</dbReference>